<name>C7ZMM5_FUSV7</name>
<accession>C7ZMM5</accession>
<keyword evidence="3" id="KW-1185">Reference proteome</keyword>
<evidence type="ECO:0000313" key="3">
    <source>
        <dbReference type="Proteomes" id="UP000005206"/>
    </source>
</evidence>
<dbReference type="RefSeq" id="XP_003040448.1">
    <property type="nucleotide sequence ID" value="XM_003040402.1"/>
</dbReference>
<feature type="region of interest" description="Disordered" evidence="1">
    <location>
        <begin position="64"/>
        <end position="97"/>
    </location>
</feature>
<dbReference type="HOGENOM" id="CLU_1835667_0_0_1"/>
<dbReference type="AlphaFoldDB" id="C7ZMM5"/>
<dbReference type="InParanoid" id="C7ZMM5"/>
<gene>
    <name evidence="2" type="ORF">NECHADRAFT_88884</name>
</gene>
<dbReference type="Proteomes" id="UP000005206">
    <property type="component" value="Unassembled WGS sequence"/>
</dbReference>
<dbReference type="GeneID" id="9678868"/>
<evidence type="ECO:0000256" key="1">
    <source>
        <dbReference type="SAM" id="MobiDB-lite"/>
    </source>
</evidence>
<evidence type="ECO:0000313" key="2">
    <source>
        <dbReference type="EMBL" id="EEU34735.1"/>
    </source>
</evidence>
<sequence>MLKRLMAESLDIFGQQSALEPPPSLTSSSKRKGAAESSGEEKYYPPRKRAKIASLEKLRAVRRGRQVGRGEAEPAGCRAANRRREEPSLHSPGYAGRCRRDYRGGSVRRVKEAAGHTLRRCRPRLVMLVSAEAAITDDFL</sequence>
<feature type="region of interest" description="Disordered" evidence="1">
    <location>
        <begin position="1"/>
        <end position="48"/>
    </location>
</feature>
<dbReference type="KEGG" id="nhe:NECHADRAFT_88884"/>
<dbReference type="EMBL" id="GG698956">
    <property type="protein sequence ID" value="EEU34735.1"/>
    <property type="molecule type" value="Genomic_DNA"/>
</dbReference>
<proteinExistence type="predicted"/>
<reference evidence="2 3" key="1">
    <citation type="journal article" date="2009" name="PLoS Genet.">
        <title>The genome of Nectria haematococca: contribution of supernumerary chromosomes to gene expansion.</title>
        <authorList>
            <person name="Coleman J.J."/>
            <person name="Rounsley S.D."/>
            <person name="Rodriguez-Carres M."/>
            <person name="Kuo A."/>
            <person name="Wasmann C.C."/>
            <person name="Grimwood J."/>
            <person name="Schmutz J."/>
            <person name="Taga M."/>
            <person name="White G.J."/>
            <person name="Zhou S."/>
            <person name="Schwartz D.C."/>
            <person name="Freitag M."/>
            <person name="Ma L.J."/>
            <person name="Danchin E.G."/>
            <person name="Henrissat B."/>
            <person name="Coutinho P.M."/>
            <person name="Nelson D.R."/>
            <person name="Straney D."/>
            <person name="Napoli C.A."/>
            <person name="Barker B.M."/>
            <person name="Gribskov M."/>
            <person name="Rep M."/>
            <person name="Kroken S."/>
            <person name="Molnar I."/>
            <person name="Rensing C."/>
            <person name="Kennell J.C."/>
            <person name="Zamora J."/>
            <person name="Farman M.L."/>
            <person name="Selker E.U."/>
            <person name="Salamov A."/>
            <person name="Shapiro H."/>
            <person name="Pangilinan J."/>
            <person name="Lindquist E."/>
            <person name="Lamers C."/>
            <person name="Grigoriev I.V."/>
            <person name="Geiser D.M."/>
            <person name="Covert S.F."/>
            <person name="Temporini E."/>
            <person name="Vanetten H.D."/>
        </authorList>
    </citation>
    <scope>NUCLEOTIDE SEQUENCE [LARGE SCALE GENOMIC DNA]</scope>
    <source>
        <strain evidence="3">ATCC MYA-4622 / CBS 123669 / FGSC 9596 / NRRL 45880 / 77-13-4</strain>
    </source>
</reference>
<protein>
    <submittedName>
        <fullName evidence="2">Uncharacterized protein</fullName>
    </submittedName>
</protein>
<dbReference type="VEuPathDB" id="FungiDB:NECHADRAFT_88884"/>
<organism evidence="2 3">
    <name type="scientific">Fusarium vanettenii (strain ATCC MYA-4622 / CBS 123669 / FGSC 9596 / NRRL 45880 / 77-13-4)</name>
    <name type="common">Fusarium solani subsp. pisi</name>
    <dbReference type="NCBI Taxonomy" id="660122"/>
    <lineage>
        <taxon>Eukaryota</taxon>
        <taxon>Fungi</taxon>
        <taxon>Dikarya</taxon>
        <taxon>Ascomycota</taxon>
        <taxon>Pezizomycotina</taxon>
        <taxon>Sordariomycetes</taxon>
        <taxon>Hypocreomycetidae</taxon>
        <taxon>Hypocreales</taxon>
        <taxon>Nectriaceae</taxon>
        <taxon>Fusarium</taxon>
        <taxon>Fusarium solani species complex</taxon>
        <taxon>Fusarium vanettenii</taxon>
    </lineage>
</organism>